<name>A0A3N4HJ87_ASCIM</name>
<proteinExistence type="predicted"/>
<evidence type="ECO:0000313" key="1">
    <source>
        <dbReference type="EMBL" id="RPA73982.1"/>
    </source>
</evidence>
<keyword evidence="2" id="KW-1185">Reference proteome</keyword>
<evidence type="ECO:0000313" key="2">
    <source>
        <dbReference type="Proteomes" id="UP000275078"/>
    </source>
</evidence>
<dbReference type="Proteomes" id="UP000275078">
    <property type="component" value="Unassembled WGS sequence"/>
</dbReference>
<accession>A0A3N4HJ87</accession>
<organism evidence="1 2">
    <name type="scientific">Ascobolus immersus RN42</name>
    <dbReference type="NCBI Taxonomy" id="1160509"/>
    <lineage>
        <taxon>Eukaryota</taxon>
        <taxon>Fungi</taxon>
        <taxon>Dikarya</taxon>
        <taxon>Ascomycota</taxon>
        <taxon>Pezizomycotina</taxon>
        <taxon>Pezizomycetes</taxon>
        <taxon>Pezizales</taxon>
        <taxon>Ascobolaceae</taxon>
        <taxon>Ascobolus</taxon>
    </lineage>
</organism>
<sequence length="201" mass="23980">MPETHNVEQKRLLTMSDPQTSALSFLKLPLEMRLAIYENCTVFSLFLLTQTCRTLYTDINNRTHLVKRSKGYSANLKYFPERKTTNRHPILPAGIWPLTIPMMSGLDTLETDTHIQADPKPGRHVMPEALTFNKLYSRFYCRRSDEHWKKRWWCCEHPRCGVIKRRGVVSVSERDWSRPAWWDNRYCRPCNFKEYYKRCES</sequence>
<reference evidence="1 2" key="1">
    <citation type="journal article" date="2018" name="Nat. Ecol. Evol.">
        <title>Pezizomycetes genomes reveal the molecular basis of ectomycorrhizal truffle lifestyle.</title>
        <authorList>
            <person name="Murat C."/>
            <person name="Payen T."/>
            <person name="Noel B."/>
            <person name="Kuo A."/>
            <person name="Morin E."/>
            <person name="Chen J."/>
            <person name="Kohler A."/>
            <person name="Krizsan K."/>
            <person name="Balestrini R."/>
            <person name="Da Silva C."/>
            <person name="Montanini B."/>
            <person name="Hainaut M."/>
            <person name="Levati E."/>
            <person name="Barry K.W."/>
            <person name="Belfiori B."/>
            <person name="Cichocki N."/>
            <person name="Clum A."/>
            <person name="Dockter R.B."/>
            <person name="Fauchery L."/>
            <person name="Guy J."/>
            <person name="Iotti M."/>
            <person name="Le Tacon F."/>
            <person name="Lindquist E.A."/>
            <person name="Lipzen A."/>
            <person name="Malagnac F."/>
            <person name="Mello A."/>
            <person name="Molinier V."/>
            <person name="Miyauchi S."/>
            <person name="Poulain J."/>
            <person name="Riccioni C."/>
            <person name="Rubini A."/>
            <person name="Sitrit Y."/>
            <person name="Splivallo R."/>
            <person name="Traeger S."/>
            <person name="Wang M."/>
            <person name="Zifcakova L."/>
            <person name="Wipf D."/>
            <person name="Zambonelli A."/>
            <person name="Paolocci F."/>
            <person name="Nowrousian M."/>
            <person name="Ottonello S."/>
            <person name="Baldrian P."/>
            <person name="Spatafora J.W."/>
            <person name="Henrissat B."/>
            <person name="Nagy L.G."/>
            <person name="Aury J.M."/>
            <person name="Wincker P."/>
            <person name="Grigoriev I.V."/>
            <person name="Bonfante P."/>
            <person name="Martin F.M."/>
        </authorList>
    </citation>
    <scope>NUCLEOTIDE SEQUENCE [LARGE SCALE GENOMIC DNA]</scope>
    <source>
        <strain evidence="1 2">RN42</strain>
    </source>
</reference>
<gene>
    <name evidence="1" type="ORF">BJ508DRAFT_333561</name>
</gene>
<protein>
    <recommendedName>
        <fullName evidence="3">F-box domain-containing protein</fullName>
    </recommendedName>
</protein>
<dbReference type="OrthoDB" id="435188at2759"/>
<dbReference type="EMBL" id="ML119805">
    <property type="protein sequence ID" value="RPA73982.1"/>
    <property type="molecule type" value="Genomic_DNA"/>
</dbReference>
<evidence type="ECO:0008006" key="3">
    <source>
        <dbReference type="Google" id="ProtNLM"/>
    </source>
</evidence>
<dbReference type="AlphaFoldDB" id="A0A3N4HJ87"/>